<dbReference type="AlphaFoldDB" id="A0A6C0B084"/>
<organism evidence="1">
    <name type="scientific">viral metagenome</name>
    <dbReference type="NCBI Taxonomy" id="1070528"/>
    <lineage>
        <taxon>unclassified sequences</taxon>
        <taxon>metagenomes</taxon>
        <taxon>organismal metagenomes</taxon>
    </lineage>
</organism>
<evidence type="ECO:0000313" key="1">
    <source>
        <dbReference type="EMBL" id="QHS84938.1"/>
    </source>
</evidence>
<proteinExistence type="predicted"/>
<accession>A0A6C0B084</accession>
<name>A0A6C0B084_9ZZZZ</name>
<dbReference type="EMBL" id="MN739039">
    <property type="protein sequence ID" value="QHS84938.1"/>
    <property type="molecule type" value="Genomic_DNA"/>
</dbReference>
<reference evidence="1" key="1">
    <citation type="journal article" date="2020" name="Nature">
        <title>Giant virus diversity and host interactions through global metagenomics.</title>
        <authorList>
            <person name="Schulz F."/>
            <person name="Roux S."/>
            <person name="Paez-Espino D."/>
            <person name="Jungbluth S."/>
            <person name="Walsh D.A."/>
            <person name="Denef V.J."/>
            <person name="McMahon K.D."/>
            <person name="Konstantinidis K.T."/>
            <person name="Eloe-Fadrosh E.A."/>
            <person name="Kyrpides N.C."/>
            <person name="Woyke T."/>
        </authorList>
    </citation>
    <scope>NUCLEOTIDE SEQUENCE</scope>
    <source>
        <strain evidence="1">GVMAG-M-3300009182-67</strain>
    </source>
</reference>
<sequence length="219" mass="25564">METYHTGKTIDGKNLYISSLNLNGKLVMYLDTLFGEELQQKINKLGTGSVYGYLRILISSALANCDVYLDYFEVKIKGMGKFMLCMAISILIHNKLSFDKVCLHVVSLRKDPELEERLKLLSAEELVEYIFQFNRIHDYQETINFENSDLNNEPTKEIMIKNVSLNFLRNALIENLSRDPTKLKEYYRSYGFREKEYTYQGIFMEAELADILKNCKELN</sequence>
<protein>
    <submittedName>
        <fullName evidence="1">Uncharacterized protein</fullName>
    </submittedName>
</protein>